<feature type="compositionally biased region" description="Basic residues" evidence="7">
    <location>
        <begin position="146"/>
        <end position="155"/>
    </location>
</feature>
<dbReference type="PROSITE" id="PS50330">
    <property type="entry name" value="UIM"/>
    <property type="match status" value="1"/>
</dbReference>
<organism evidence="9 10">
    <name type="scientific">Hermanssonia centrifuga</name>
    <dbReference type="NCBI Taxonomy" id="98765"/>
    <lineage>
        <taxon>Eukaryota</taxon>
        <taxon>Fungi</taxon>
        <taxon>Dikarya</taxon>
        <taxon>Basidiomycota</taxon>
        <taxon>Agaricomycotina</taxon>
        <taxon>Agaricomycetes</taxon>
        <taxon>Polyporales</taxon>
        <taxon>Meruliaceae</taxon>
        <taxon>Hermanssonia</taxon>
    </lineage>
</organism>
<comment type="subcellular location">
    <subcellularLocation>
        <location evidence="1">Cytoplasm</location>
    </subcellularLocation>
</comment>
<dbReference type="PROSITE" id="PS50942">
    <property type="entry name" value="ENTH"/>
    <property type="match status" value="1"/>
</dbReference>
<keyword evidence="3" id="KW-0963">Cytoplasm</keyword>
<sequence>MGVAGQLAQKSVRVAKTYTKGYSSTQKKVRSATSNDLSPPTSREMNDIAVLSHQYVDFVEIIEVLDKRLNDRGKNWRHVFKALTVMEYLLLYGSSDVIKYCLDNLYEFKTLREFQYIDDNGIDQGHNVRQIAKAITNMLLSPSTIRAKRNGRGGRRSYDDLDTDRSRDGPSRGRPTGSGRSSSFDGDDSRREVVPRKRAVTESDATTSEDRDLLRAIELSKAEEEKRRKAVAAASSTVFNDFEQLRPFKFLLPNTPTHRHLLHGTYRAKKDDPLIDLSDIQMSPPAPLQVQYTQLQPQYTVQPQLAVQPQYTSLPPQFTSLQPQYTPFQPQFTQGSMYDLQMQQEAMQAMYLRQQAEWSAAQAQAQAAAQQEEMSRQQQMLQYQHTQVP</sequence>
<feature type="region of interest" description="Disordered" evidence="7">
    <location>
        <begin position="145"/>
        <end position="210"/>
    </location>
</feature>
<reference evidence="9 10" key="1">
    <citation type="submission" date="2019-02" db="EMBL/GenBank/DDBJ databases">
        <title>Genome sequencing of the rare red list fungi Phlebia centrifuga.</title>
        <authorList>
            <person name="Buettner E."/>
            <person name="Kellner H."/>
        </authorList>
    </citation>
    <scope>NUCLEOTIDE SEQUENCE [LARGE SCALE GENOMIC DNA]</scope>
    <source>
        <strain evidence="9 10">DSM 108282</strain>
    </source>
</reference>
<dbReference type="PANTHER" id="PTHR12276:SF110">
    <property type="entry name" value="EPSIN-1-RELATED"/>
    <property type="match status" value="1"/>
</dbReference>
<dbReference type="GO" id="GO:0005768">
    <property type="term" value="C:endosome"/>
    <property type="evidence" value="ECO:0007669"/>
    <property type="project" value="TreeGrafter"/>
</dbReference>
<dbReference type="Proteomes" id="UP000309038">
    <property type="component" value="Unassembled WGS sequence"/>
</dbReference>
<evidence type="ECO:0000256" key="3">
    <source>
        <dbReference type="ARBA" id="ARBA00022490"/>
    </source>
</evidence>
<dbReference type="EMBL" id="SGPJ01000289">
    <property type="protein sequence ID" value="THG95768.1"/>
    <property type="molecule type" value="Genomic_DNA"/>
</dbReference>
<accession>A0A4S4KCI1</accession>
<dbReference type="SUPFAM" id="SSF48464">
    <property type="entry name" value="ENTH/VHS domain"/>
    <property type="match status" value="1"/>
</dbReference>
<feature type="coiled-coil region" evidence="6">
    <location>
        <begin position="353"/>
        <end position="380"/>
    </location>
</feature>
<dbReference type="GO" id="GO:0030125">
    <property type="term" value="C:clathrin vesicle coat"/>
    <property type="evidence" value="ECO:0007669"/>
    <property type="project" value="TreeGrafter"/>
</dbReference>
<dbReference type="GO" id="GO:0005886">
    <property type="term" value="C:plasma membrane"/>
    <property type="evidence" value="ECO:0007669"/>
    <property type="project" value="TreeGrafter"/>
</dbReference>
<dbReference type="GO" id="GO:0005543">
    <property type="term" value="F:phospholipid binding"/>
    <property type="evidence" value="ECO:0007669"/>
    <property type="project" value="TreeGrafter"/>
</dbReference>
<dbReference type="InterPro" id="IPR008942">
    <property type="entry name" value="ENTH_VHS"/>
</dbReference>
<evidence type="ECO:0000313" key="10">
    <source>
        <dbReference type="Proteomes" id="UP000309038"/>
    </source>
</evidence>
<feature type="compositionally biased region" description="Basic and acidic residues" evidence="7">
    <location>
        <begin position="156"/>
        <end position="171"/>
    </location>
</feature>
<proteinExistence type="inferred from homology"/>
<dbReference type="SMART" id="SM00273">
    <property type="entry name" value="ENTH"/>
    <property type="match status" value="1"/>
</dbReference>
<keyword evidence="5" id="KW-0446">Lipid-binding</keyword>
<evidence type="ECO:0000256" key="7">
    <source>
        <dbReference type="SAM" id="MobiDB-lite"/>
    </source>
</evidence>
<protein>
    <recommendedName>
        <fullName evidence="8">ENTH domain-containing protein</fullName>
    </recommendedName>
</protein>
<keyword evidence="10" id="KW-1185">Reference proteome</keyword>
<dbReference type="InterPro" id="IPR013809">
    <property type="entry name" value="ENTH"/>
</dbReference>
<dbReference type="AlphaFoldDB" id="A0A4S4KCI1"/>
<dbReference type="Pfam" id="PF01417">
    <property type="entry name" value="ENTH"/>
    <property type="match status" value="1"/>
</dbReference>
<comment type="similarity">
    <text evidence="2">Belongs to the epsin family.</text>
</comment>
<dbReference type="Gene3D" id="1.25.40.90">
    <property type="match status" value="1"/>
</dbReference>
<keyword evidence="6" id="KW-0175">Coiled coil</keyword>
<comment type="caution">
    <text evidence="9">The sequence shown here is derived from an EMBL/GenBank/DDBJ whole genome shotgun (WGS) entry which is preliminary data.</text>
</comment>
<evidence type="ECO:0000256" key="2">
    <source>
        <dbReference type="ARBA" id="ARBA00010130"/>
    </source>
</evidence>
<dbReference type="GO" id="GO:0030276">
    <property type="term" value="F:clathrin binding"/>
    <property type="evidence" value="ECO:0007669"/>
    <property type="project" value="TreeGrafter"/>
</dbReference>
<name>A0A4S4KCI1_9APHY</name>
<evidence type="ECO:0000259" key="8">
    <source>
        <dbReference type="PROSITE" id="PS50942"/>
    </source>
</evidence>
<feature type="compositionally biased region" description="Low complexity" evidence="7">
    <location>
        <begin position="172"/>
        <end position="184"/>
    </location>
</feature>
<feature type="compositionally biased region" description="Basic and acidic residues" evidence="7">
    <location>
        <begin position="187"/>
        <end position="201"/>
    </location>
</feature>
<evidence type="ECO:0000256" key="6">
    <source>
        <dbReference type="SAM" id="Coils"/>
    </source>
</evidence>
<keyword evidence="4" id="KW-0597">Phosphoprotein</keyword>
<gene>
    <name evidence="9" type="ORF">EW026_g5941</name>
</gene>
<dbReference type="GO" id="GO:0006897">
    <property type="term" value="P:endocytosis"/>
    <property type="evidence" value="ECO:0007669"/>
    <property type="project" value="TreeGrafter"/>
</dbReference>
<dbReference type="PANTHER" id="PTHR12276">
    <property type="entry name" value="EPSIN/ENT-RELATED"/>
    <property type="match status" value="1"/>
</dbReference>
<feature type="domain" description="ENTH" evidence="8">
    <location>
        <begin position="17"/>
        <end position="149"/>
    </location>
</feature>
<evidence type="ECO:0000256" key="4">
    <source>
        <dbReference type="ARBA" id="ARBA00022553"/>
    </source>
</evidence>
<evidence type="ECO:0000256" key="1">
    <source>
        <dbReference type="ARBA" id="ARBA00004496"/>
    </source>
</evidence>
<dbReference type="InterPro" id="IPR003903">
    <property type="entry name" value="UIM_dom"/>
</dbReference>
<evidence type="ECO:0000313" key="9">
    <source>
        <dbReference type="EMBL" id="THG95768.1"/>
    </source>
</evidence>
<evidence type="ECO:0000256" key="5">
    <source>
        <dbReference type="ARBA" id="ARBA00023121"/>
    </source>
</evidence>